<dbReference type="AlphaFoldDB" id="A0A9Q0BVB9"/>
<accession>A0A9Q0BVB9</accession>
<reference evidence="2" key="1">
    <citation type="journal article" date="2023" name="Genome Biol. Evol.">
        <title>Long-read-based Genome Assembly of Drosophila gunungcola Reveals Fewer Chemosensory Genes in Flower-breeding Species.</title>
        <authorList>
            <person name="Negi A."/>
            <person name="Liao B.Y."/>
            <person name="Yeh S.D."/>
        </authorList>
    </citation>
    <scope>NUCLEOTIDE SEQUENCE</scope>
    <source>
        <strain evidence="2">Sukarami</strain>
    </source>
</reference>
<dbReference type="Proteomes" id="UP001059596">
    <property type="component" value="Chromosome 3R"/>
</dbReference>
<evidence type="ECO:0000313" key="3">
    <source>
        <dbReference type="Proteomes" id="UP001059596"/>
    </source>
</evidence>
<keyword evidence="3" id="KW-1185">Reference proteome</keyword>
<feature type="region of interest" description="Disordered" evidence="1">
    <location>
        <begin position="1"/>
        <end position="29"/>
    </location>
</feature>
<protein>
    <submittedName>
        <fullName evidence="2">Uncharacterized protein</fullName>
    </submittedName>
</protein>
<name>A0A9Q0BVB9_9MUSC</name>
<sequence>MGVDPDKSIALPKGLKKHKSSDGEVDGDAKNGRILIGRFAHAHMHKDIPNIEAKEQDIADCRPPKSPIGGVHHAVILWISLPVKVYHLRKLLKPLRLQEVLHPCGWTSYIWQKETLDNYYCNCWDPA</sequence>
<proteinExistence type="predicted"/>
<comment type="caution">
    <text evidence="2">The sequence shown here is derived from an EMBL/GenBank/DDBJ whole genome shotgun (WGS) entry which is preliminary data.</text>
</comment>
<feature type="non-terminal residue" evidence="2">
    <location>
        <position position="1"/>
    </location>
</feature>
<organism evidence="2 3">
    <name type="scientific">Drosophila gunungcola</name>
    <name type="common">fruit fly</name>
    <dbReference type="NCBI Taxonomy" id="103775"/>
    <lineage>
        <taxon>Eukaryota</taxon>
        <taxon>Metazoa</taxon>
        <taxon>Ecdysozoa</taxon>
        <taxon>Arthropoda</taxon>
        <taxon>Hexapoda</taxon>
        <taxon>Insecta</taxon>
        <taxon>Pterygota</taxon>
        <taxon>Neoptera</taxon>
        <taxon>Endopterygota</taxon>
        <taxon>Diptera</taxon>
        <taxon>Brachycera</taxon>
        <taxon>Muscomorpha</taxon>
        <taxon>Ephydroidea</taxon>
        <taxon>Drosophilidae</taxon>
        <taxon>Drosophila</taxon>
        <taxon>Sophophora</taxon>
    </lineage>
</organism>
<evidence type="ECO:0000313" key="2">
    <source>
        <dbReference type="EMBL" id="KAI8045576.1"/>
    </source>
</evidence>
<evidence type="ECO:0000256" key="1">
    <source>
        <dbReference type="SAM" id="MobiDB-lite"/>
    </source>
</evidence>
<gene>
    <name evidence="2" type="ORF">M5D96_001758</name>
</gene>
<dbReference type="EMBL" id="JAMKOV010000001">
    <property type="protein sequence ID" value="KAI8045576.1"/>
    <property type="molecule type" value="Genomic_DNA"/>
</dbReference>